<gene>
    <name evidence="10" type="ORF">BAN20980_04406</name>
    <name evidence="9" type="ORF">JQK92_22155</name>
</gene>
<keyword evidence="2" id="KW-1277">Toxin-antitoxin system</keyword>
<keyword evidence="3" id="KW-0540">Nuclease</keyword>
<keyword evidence="4" id="KW-0479">Metal-binding</keyword>
<evidence type="ECO:0000313" key="12">
    <source>
        <dbReference type="Proteomes" id="UP000755577"/>
    </source>
</evidence>
<comment type="cofactor">
    <cofactor evidence="1">
        <name>Mg(2+)</name>
        <dbReference type="ChEBI" id="CHEBI:18420"/>
    </cofactor>
</comment>
<evidence type="ECO:0000256" key="3">
    <source>
        <dbReference type="ARBA" id="ARBA00022722"/>
    </source>
</evidence>
<keyword evidence="5" id="KW-0378">Hydrolase</keyword>
<keyword evidence="12" id="KW-1185">Reference proteome</keyword>
<organism evidence="10 11">
    <name type="scientific">Burkholderia anthina</name>
    <dbReference type="NCBI Taxonomy" id="179879"/>
    <lineage>
        <taxon>Bacteria</taxon>
        <taxon>Pseudomonadati</taxon>
        <taxon>Pseudomonadota</taxon>
        <taxon>Betaproteobacteria</taxon>
        <taxon>Burkholderiales</taxon>
        <taxon>Burkholderiaceae</taxon>
        <taxon>Burkholderia</taxon>
        <taxon>Burkholderia cepacia complex</taxon>
    </lineage>
</organism>
<dbReference type="Gene3D" id="3.40.50.1010">
    <property type="entry name" value="5'-nuclease"/>
    <property type="match status" value="1"/>
</dbReference>
<comment type="similarity">
    <text evidence="7">Belongs to the PINc/VapC protein family.</text>
</comment>
<reference evidence="9 12" key="2">
    <citation type="submission" date="2021-02" db="EMBL/GenBank/DDBJ databases">
        <title>Draft genome of the type strains Burkholderia anthina DSM16086.</title>
        <authorList>
            <person name="Hertel R."/>
            <person name="Meissner J."/>
            <person name="Poehlein A."/>
            <person name="Daniel R."/>
            <person name="Commichau F.M."/>
        </authorList>
    </citation>
    <scope>NUCLEOTIDE SEQUENCE [LARGE SCALE GENOMIC DNA]</scope>
    <source>
        <strain evidence="9 12">DSM 16086</strain>
    </source>
</reference>
<dbReference type="RefSeq" id="WP_096499174.1">
    <property type="nucleotide sequence ID" value="NZ_CABVLY010000018.1"/>
</dbReference>
<protein>
    <submittedName>
        <fullName evidence="10">Twitching motility protein PilT</fullName>
    </submittedName>
    <submittedName>
        <fullName evidence="9">Type II toxin-antitoxin system VapC family toxin</fullName>
    </submittedName>
</protein>
<dbReference type="PANTHER" id="PTHR33653:SF1">
    <property type="entry name" value="RIBONUCLEASE VAPC2"/>
    <property type="match status" value="1"/>
</dbReference>
<reference evidence="10 11" key="1">
    <citation type="submission" date="2019-09" db="EMBL/GenBank/DDBJ databases">
        <authorList>
            <person name="Depoorter E."/>
        </authorList>
    </citation>
    <scope>NUCLEOTIDE SEQUENCE [LARGE SCALE GENOMIC DNA]</scope>
    <source>
        <strain evidence="10">LMG 20980</strain>
    </source>
</reference>
<dbReference type="GO" id="GO:0016787">
    <property type="term" value="F:hydrolase activity"/>
    <property type="evidence" value="ECO:0007669"/>
    <property type="project" value="UniProtKB-KW"/>
</dbReference>
<dbReference type="EMBL" id="JAFCIQ010000017">
    <property type="protein sequence ID" value="MBM2769121.1"/>
    <property type="molecule type" value="Genomic_DNA"/>
</dbReference>
<dbReference type="GO" id="GO:0004518">
    <property type="term" value="F:nuclease activity"/>
    <property type="evidence" value="ECO:0007669"/>
    <property type="project" value="UniProtKB-KW"/>
</dbReference>
<evidence type="ECO:0000256" key="2">
    <source>
        <dbReference type="ARBA" id="ARBA00022649"/>
    </source>
</evidence>
<dbReference type="GO" id="GO:0046872">
    <property type="term" value="F:metal ion binding"/>
    <property type="evidence" value="ECO:0007669"/>
    <property type="project" value="UniProtKB-KW"/>
</dbReference>
<evidence type="ECO:0000256" key="5">
    <source>
        <dbReference type="ARBA" id="ARBA00022801"/>
    </source>
</evidence>
<sequence>MVKALFDTNILIDYLGGVEAARTELARYDYRAISMITWMEVLVGATAGDDAAIRAWLSSFAIIPLDGTVANRAVTIRKEHRMRLPDAIIWASAQVNGLLFVSRNTKDFPVTEPGVRAPYQI</sequence>
<dbReference type="Proteomes" id="UP000755577">
    <property type="component" value="Unassembled WGS sequence"/>
</dbReference>
<evidence type="ECO:0000256" key="4">
    <source>
        <dbReference type="ARBA" id="ARBA00022723"/>
    </source>
</evidence>
<name>A0A6P2GFD6_9BURK</name>
<dbReference type="GeneID" id="56502467"/>
<evidence type="ECO:0000313" key="10">
    <source>
        <dbReference type="EMBL" id="VVU51684.1"/>
    </source>
</evidence>
<proteinExistence type="inferred from homology"/>
<feature type="domain" description="PIN" evidence="8">
    <location>
        <begin position="5"/>
        <end position="106"/>
    </location>
</feature>
<evidence type="ECO:0000256" key="1">
    <source>
        <dbReference type="ARBA" id="ARBA00001946"/>
    </source>
</evidence>
<dbReference type="AlphaFoldDB" id="A0A6P2GFD6"/>
<dbReference type="InterPro" id="IPR050556">
    <property type="entry name" value="Type_II_TA_system_RNase"/>
</dbReference>
<evidence type="ECO:0000256" key="6">
    <source>
        <dbReference type="ARBA" id="ARBA00022842"/>
    </source>
</evidence>
<evidence type="ECO:0000259" key="8">
    <source>
        <dbReference type="Pfam" id="PF01850"/>
    </source>
</evidence>
<dbReference type="PANTHER" id="PTHR33653">
    <property type="entry name" value="RIBONUCLEASE VAPC2"/>
    <property type="match status" value="1"/>
</dbReference>
<dbReference type="EMBL" id="CABVLY010000018">
    <property type="protein sequence ID" value="VVU51684.1"/>
    <property type="molecule type" value="Genomic_DNA"/>
</dbReference>
<evidence type="ECO:0000313" key="11">
    <source>
        <dbReference type="Proteomes" id="UP000494201"/>
    </source>
</evidence>
<dbReference type="Pfam" id="PF01850">
    <property type="entry name" value="PIN"/>
    <property type="match status" value="1"/>
</dbReference>
<dbReference type="InterPro" id="IPR002716">
    <property type="entry name" value="PIN_dom"/>
</dbReference>
<accession>A0A6P2GFD6</accession>
<evidence type="ECO:0000256" key="7">
    <source>
        <dbReference type="ARBA" id="ARBA00038093"/>
    </source>
</evidence>
<dbReference type="SUPFAM" id="SSF88723">
    <property type="entry name" value="PIN domain-like"/>
    <property type="match status" value="1"/>
</dbReference>
<evidence type="ECO:0000313" key="9">
    <source>
        <dbReference type="EMBL" id="MBM2769121.1"/>
    </source>
</evidence>
<keyword evidence="6" id="KW-0460">Magnesium</keyword>
<dbReference type="Proteomes" id="UP000494201">
    <property type="component" value="Unassembled WGS sequence"/>
</dbReference>
<dbReference type="InterPro" id="IPR029060">
    <property type="entry name" value="PIN-like_dom_sf"/>
</dbReference>
<dbReference type="CDD" id="cd18737">
    <property type="entry name" value="PIN_VapC4-5_FitB-like"/>
    <property type="match status" value="1"/>
</dbReference>